<dbReference type="OrthoDB" id="10338154at2759"/>
<feature type="signal peptide" evidence="1">
    <location>
        <begin position="1"/>
        <end position="23"/>
    </location>
</feature>
<name>A0A8T3B3M1_DENNO</name>
<dbReference type="InterPro" id="IPR001480">
    <property type="entry name" value="Bulb-type_lectin_dom"/>
</dbReference>
<keyword evidence="1" id="KW-0732">Signal</keyword>
<dbReference type="Gene3D" id="2.90.10.10">
    <property type="entry name" value="Bulb-type lectin domain"/>
    <property type="match status" value="2"/>
</dbReference>
<dbReference type="Proteomes" id="UP000829196">
    <property type="component" value="Unassembled WGS sequence"/>
</dbReference>
<keyword evidence="4" id="KW-1185">Reference proteome</keyword>
<reference evidence="3" key="1">
    <citation type="journal article" date="2022" name="Front. Genet.">
        <title>Chromosome-Scale Assembly of the Dendrobium nobile Genome Provides Insights Into the Molecular Mechanism of the Biosynthesis of the Medicinal Active Ingredient of Dendrobium.</title>
        <authorList>
            <person name="Xu Q."/>
            <person name="Niu S.-C."/>
            <person name="Li K.-L."/>
            <person name="Zheng P.-J."/>
            <person name="Zhang X.-J."/>
            <person name="Jia Y."/>
            <person name="Liu Y."/>
            <person name="Niu Y.-X."/>
            <person name="Yu L.-H."/>
            <person name="Chen D.-F."/>
            <person name="Zhang G.-Q."/>
        </authorList>
    </citation>
    <scope>NUCLEOTIDE SEQUENCE</scope>
    <source>
        <tissue evidence="3">Leaf</tissue>
    </source>
</reference>
<gene>
    <name evidence="3" type="ORF">KFK09_015126</name>
</gene>
<dbReference type="InterPro" id="IPR036426">
    <property type="entry name" value="Bulb-type_lectin_dom_sf"/>
</dbReference>
<feature type="chain" id="PRO_5035773621" description="Bulb-type lectin domain-containing protein" evidence="1">
    <location>
        <begin position="24"/>
        <end position="258"/>
    </location>
</feature>
<protein>
    <recommendedName>
        <fullName evidence="2">Bulb-type lectin domain-containing protein</fullName>
    </recommendedName>
</protein>
<sequence>MALPTPLLISLISFILLPSPSTANEGNILATGDILPTDGQLSYKDAAFVIQDDCNLVLYTDERAGGFQSATNGLGTNCTLTLSDHGQLLIKNGQGLELWSSPGGTKKGKYVAVLGPDGVLNVFGPSVWSTPRYSSPSAIIDGELNYSPLVRNVLFSSQFLMNENSKLMSRDYTLEITEDCNLEFRKASVGVVWQSETKGKGQHCLVRFDNRGRIAVVDDRDMVLWWSKPAKVEGDYVLVVQINGQAVVYGPVVWSTGP</sequence>
<evidence type="ECO:0000259" key="2">
    <source>
        <dbReference type="PROSITE" id="PS50927"/>
    </source>
</evidence>
<dbReference type="SMR" id="A0A8T3B3M1"/>
<evidence type="ECO:0000313" key="4">
    <source>
        <dbReference type="Proteomes" id="UP000829196"/>
    </source>
</evidence>
<evidence type="ECO:0000256" key="1">
    <source>
        <dbReference type="SAM" id="SignalP"/>
    </source>
</evidence>
<dbReference type="GO" id="GO:0051707">
    <property type="term" value="P:response to other organism"/>
    <property type="evidence" value="ECO:0007669"/>
    <property type="project" value="UniProtKB-ARBA"/>
</dbReference>
<proteinExistence type="predicted"/>
<feature type="domain" description="Bulb-type lectin" evidence="2">
    <location>
        <begin position="20"/>
        <end position="135"/>
    </location>
</feature>
<dbReference type="SUPFAM" id="SSF51110">
    <property type="entry name" value="alpha-D-mannose-specific plant lectins"/>
    <property type="match status" value="2"/>
</dbReference>
<dbReference type="EMBL" id="JAGYWB010000011">
    <property type="protein sequence ID" value="KAI0504177.1"/>
    <property type="molecule type" value="Genomic_DNA"/>
</dbReference>
<dbReference type="SMART" id="SM00108">
    <property type="entry name" value="B_lectin"/>
    <property type="match status" value="2"/>
</dbReference>
<dbReference type="PROSITE" id="PS50927">
    <property type="entry name" value="BULB_LECTIN"/>
    <property type="match status" value="2"/>
</dbReference>
<evidence type="ECO:0000313" key="3">
    <source>
        <dbReference type="EMBL" id="KAI0504177.1"/>
    </source>
</evidence>
<dbReference type="AlphaFoldDB" id="A0A8T3B3M1"/>
<organism evidence="3 4">
    <name type="scientific">Dendrobium nobile</name>
    <name type="common">Orchid</name>
    <dbReference type="NCBI Taxonomy" id="94219"/>
    <lineage>
        <taxon>Eukaryota</taxon>
        <taxon>Viridiplantae</taxon>
        <taxon>Streptophyta</taxon>
        <taxon>Embryophyta</taxon>
        <taxon>Tracheophyta</taxon>
        <taxon>Spermatophyta</taxon>
        <taxon>Magnoliopsida</taxon>
        <taxon>Liliopsida</taxon>
        <taxon>Asparagales</taxon>
        <taxon>Orchidaceae</taxon>
        <taxon>Epidendroideae</taxon>
        <taxon>Malaxideae</taxon>
        <taxon>Dendrobiinae</taxon>
        <taxon>Dendrobium</taxon>
    </lineage>
</organism>
<accession>A0A8T3B3M1</accession>
<feature type="domain" description="Bulb-type lectin" evidence="2">
    <location>
        <begin position="151"/>
        <end position="258"/>
    </location>
</feature>
<comment type="caution">
    <text evidence="3">The sequence shown here is derived from an EMBL/GenBank/DDBJ whole genome shotgun (WGS) entry which is preliminary data.</text>
</comment>